<dbReference type="Proteomes" id="UP000184536">
    <property type="component" value="Unassembled WGS sequence"/>
</dbReference>
<sequence>MGDFEAEDDAVIRKPLQDKKDMYYGYKGSIKLPYLYPQVAAIANTTGIEAKEIADMRVVSGSA</sequence>
<evidence type="ECO:0000313" key="2">
    <source>
        <dbReference type="Proteomes" id="UP000184536"/>
    </source>
</evidence>
<gene>
    <name evidence="1" type="ORF">SAMN02745975_03605</name>
</gene>
<reference evidence="2" key="1">
    <citation type="submission" date="2016-11" db="EMBL/GenBank/DDBJ databases">
        <authorList>
            <person name="Varghese N."/>
            <person name="Submissions S."/>
        </authorList>
    </citation>
    <scope>NUCLEOTIDE SEQUENCE [LARGE SCALE GENOMIC DNA]</scope>
    <source>
        <strain evidence="2">DSM 17957</strain>
    </source>
</reference>
<keyword evidence="2" id="KW-1185">Reference proteome</keyword>
<name>A0A1M6PKG9_9FIRM</name>
<protein>
    <submittedName>
        <fullName evidence="1">Uncharacterized protein</fullName>
    </submittedName>
</protein>
<dbReference type="RefSeq" id="WP_110942576.1">
    <property type="nucleotide sequence ID" value="NZ_FQZV01000071.1"/>
</dbReference>
<proteinExistence type="predicted"/>
<dbReference type="AlphaFoldDB" id="A0A1M6PKG9"/>
<organism evidence="1 2">
    <name type="scientific">Geosporobacter subterraneus DSM 17957</name>
    <dbReference type="NCBI Taxonomy" id="1121919"/>
    <lineage>
        <taxon>Bacteria</taxon>
        <taxon>Bacillati</taxon>
        <taxon>Bacillota</taxon>
        <taxon>Clostridia</taxon>
        <taxon>Peptostreptococcales</taxon>
        <taxon>Thermotaleaceae</taxon>
        <taxon>Geosporobacter</taxon>
    </lineage>
</organism>
<accession>A0A1M6PKG9</accession>
<dbReference type="EMBL" id="FQZV01000071">
    <property type="protein sequence ID" value="SHK08449.1"/>
    <property type="molecule type" value="Genomic_DNA"/>
</dbReference>
<evidence type="ECO:0000313" key="1">
    <source>
        <dbReference type="EMBL" id="SHK08449.1"/>
    </source>
</evidence>